<dbReference type="EMBL" id="JALJYF010000002">
    <property type="protein sequence ID" value="MCP1728090.1"/>
    <property type="molecule type" value="Genomic_DNA"/>
</dbReference>
<proteinExistence type="predicted"/>
<evidence type="ECO:0000313" key="2">
    <source>
        <dbReference type="EMBL" id="MCP1728090.1"/>
    </source>
</evidence>
<accession>A0ABT1G9T2</accession>
<dbReference type="Proteomes" id="UP001523550">
    <property type="component" value="Unassembled WGS sequence"/>
</dbReference>
<dbReference type="PROSITE" id="PS00409">
    <property type="entry name" value="PROKAR_NTER_METHYL"/>
    <property type="match status" value="1"/>
</dbReference>
<keyword evidence="1" id="KW-0472">Membrane</keyword>
<keyword evidence="1" id="KW-1133">Transmembrane helix</keyword>
<dbReference type="InterPro" id="IPR012902">
    <property type="entry name" value="N_methyl_site"/>
</dbReference>
<keyword evidence="3" id="KW-1185">Reference proteome</keyword>
<dbReference type="SUPFAM" id="SSF54523">
    <property type="entry name" value="Pili subunits"/>
    <property type="match status" value="1"/>
</dbReference>
<organism evidence="2 3">
    <name type="scientific">Natronospira proteinivora</name>
    <dbReference type="NCBI Taxonomy" id="1807133"/>
    <lineage>
        <taxon>Bacteria</taxon>
        <taxon>Pseudomonadati</taxon>
        <taxon>Pseudomonadota</taxon>
        <taxon>Gammaproteobacteria</taxon>
        <taxon>Natronospirales</taxon>
        <taxon>Natronospiraceae</taxon>
        <taxon>Natronospira</taxon>
    </lineage>
</organism>
<evidence type="ECO:0000256" key="1">
    <source>
        <dbReference type="SAM" id="Phobius"/>
    </source>
</evidence>
<dbReference type="RefSeq" id="WP_253449572.1">
    <property type="nucleotide sequence ID" value="NZ_JALJYF010000002.1"/>
</dbReference>
<protein>
    <submittedName>
        <fullName evidence="2">General secretion pathway protein G</fullName>
    </submittedName>
</protein>
<sequence>MMRTTHVRQSGVTLIELVVVITLVIVLVATAIENLLPLAGEAERVAVERNRVAVDTALRGEAAQRLLGQGREAVMDLEGHNPVSLLARPPANYLGERANADPAEIPPAHWVWDPARQALIYRVRHSRYFHSEAGEPAHIRFQLAREGSQDLFGLYLRRSHDYHWETDGSELARWLPGGAD</sequence>
<name>A0ABT1G9T2_9GAMM</name>
<gene>
    <name evidence="2" type="ORF">J2T60_002090</name>
</gene>
<evidence type="ECO:0000313" key="3">
    <source>
        <dbReference type="Proteomes" id="UP001523550"/>
    </source>
</evidence>
<reference evidence="2 3" key="1">
    <citation type="submission" date="2022-03" db="EMBL/GenBank/DDBJ databases">
        <title>Genomic Encyclopedia of Type Strains, Phase III (KMG-III): the genomes of soil and plant-associated and newly described type strains.</title>
        <authorList>
            <person name="Whitman W."/>
        </authorList>
    </citation>
    <scope>NUCLEOTIDE SEQUENCE [LARGE SCALE GENOMIC DNA]</scope>
    <source>
        <strain evidence="2 3">BSker1</strain>
    </source>
</reference>
<feature type="transmembrane region" description="Helical" evidence="1">
    <location>
        <begin position="12"/>
        <end position="32"/>
    </location>
</feature>
<keyword evidence="1" id="KW-0812">Transmembrane</keyword>
<dbReference type="InterPro" id="IPR045584">
    <property type="entry name" value="Pilin-like"/>
</dbReference>
<comment type="caution">
    <text evidence="2">The sequence shown here is derived from an EMBL/GenBank/DDBJ whole genome shotgun (WGS) entry which is preliminary data.</text>
</comment>